<dbReference type="EMBL" id="OV121135">
    <property type="protein sequence ID" value="CAH0554553.1"/>
    <property type="molecule type" value="Genomic_DNA"/>
</dbReference>
<dbReference type="SUPFAM" id="SSF50044">
    <property type="entry name" value="SH3-domain"/>
    <property type="match status" value="1"/>
</dbReference>
<evidence type="ECO:0000256" key="1">
    <source>
        <dbReference type="ARBA" id="ARBA00004389"/>
    </source>
</evidence>
<dbReference type="PANTHER" id="PTHR23158:SF33">
    <property type="entry name" value="TRANSPORT AND GOLGI ORGANIZATION PROTEIN 1"/>
    <property type="match status" value="1"/>
</dbReference>
<keyword evidence="2 7" id="KW-0728">SH3 domain</keyword>
<feature type="compositionally biased region" description="Pro residues" evidence="9">
    <location>
        <begin position="1210"/>
        <end position="1246"/>
    </location>
</feature>
<evidence type="ECO:0000256" key="3">
    <source>
        <dbReference type="ARBA" id="ARBA00022729"/>
    </source>
</evidence>
<comment type="subcellular location">
    <subcellularLocation>
        <location evidence="1">Endoplasmic reticulum membrane</location>
        <topology evidence="1">Single-pass membrane protein</topology>
    </subcellularLocation>
</comment>
<evidence type="ECO:0000256" key="5">
    <source>
        <dbReference type="ARBA" id="ARBA00023054"/>
    </source>
</evidence>
<protein>
    <recommendedName>
        <fullName evidence="11">SH3 domain-containing protein</fullName>
    </recommendedName>
</protein>
<feature type="domain" description="SH3" evidence="11">
    <location>
        <begin position="36"/>
        <end position="98"/>
    </location>
</feature>
<dbReference type="PANTHER" id="PTHR23158">
    <property type="entry name" value="MELANOMA INHIBITORY ACTIVITY-RELATED"/>
    <property type="match status" value="1"/>
</dbReference>
<feature type="region of interest" description="Disordered" evidence="9">
    <location>
        <begin position="154"/>
        <end position="268"/>
    </location>
</feature>
<dbReference type="OrthoDB" id="6627676at2759"/>
<feature type="compositionally biased region" description="Basic and acidic residues" evidence="9">
    <location>
        <begin position="253"/>
        <end position="268"/>
    </location>
</feature>
<evidence type="ECO:0000256" key="8">
    <source>
        <dbReference type="SAM" id="Coils"/>
    </source>
</evidence>
<reference evidence="12" key="1">
    <citation type="submission" date="2021-12" db="EMBL/GenBank/DDBJ databases">
        <authorList>
            <person name="King R."/>
        </authorList>
    </citation>
    <scope>NUCLEOTIDE SEQUENCE</scope>
</reference>
<dbReference type="InterPro" id="IPR036028">
    <property type="entry name" value="SH3-like_dom_sf"/>
</dbReference>
<feature type="region of interest" description="Disordered" evidence="9">
    <location>
        <begin position="361"/>
        <end position="383"/>
    </location>
</feature>
<dbReference type="PROSITE" id="PS50002">
    <property type="entry name" value="SH3"/>
    <property type="match status" value="1"/>
</dbReference>
<feature type="chain" id="PRO_5040389701" description="SH3 domain-containing protein" evidence="10">
    <location>
        <begin position="22"/>
        <end position="1348"/>
    </location>
</feature>
<feature type="region of interest" description="Disordered" evidence="9">
    <location>
        <begin position="414"/>
        <end position="520"/>
    </location>
</feature>
<evidence type="ECO:0000256" key="9">
    <source>
        <dbReference type="SAM" id="MobiDB-lite"/>
    </source>
</evidence>
<gene>
    <name evidence="12" type="ORF">MELIAE_LOCUS6114</name>
</gene>
<feature type="coiled-coil region" evidence="8">
    <location>
        <begin position="987"/>
        <end position="1049"/>
    </location>
</feature>
<feature type="coiled-coil region" evidence="8">
    <location>
        <begin position="750"/>
        <end position="953"/>
    </location>
</feature>
<evidence type="ECO:0000256" key="7">
    <source>
        <dbReference type="PROSITE-ProRule" id="PRU00192"/>
    </source>
</evidence>
<dbReference type="Proteomes" id="UP001154078">
    <property type="component" value="Chromosome 4"/>
</dbReference>
<proteinExistence type="predicted"/>
<dbReference type="GO" id="GO:0009306">
    <property type="term" value="P:protein secretion"/>
    <property type="evidence" value="ECO:0007669"/>
    <property type="project" value="TreeGrafter"/>
</dbReference>
<dbReference type="InterPro" id="IPR051500">
    <property type="entry name" value="cTAGE_MIA/OTOR"/>
</dbReference>
<feature type="region of interest" description="Disordered" evidence="9">
    <location>
        <begin position="1161"/>
        <end position="1348"/>
    </location>
</feature>
<feature type="compositionally biased region" description="Polar residues" evidence="9">
    <location>
        <begin position="155"/>
        <end position="165"/>
    </location>
</feature>
<dbReference type="GO" id="GO:0070971">
    <property type="term" value="C:endoplasmic reticulum exit site"/>
    <property type="evidence" value="ECO:0007669"/>
    <property type="project" value="TreeGrafter"/>
</dbReference>
<dbReference type="Gene3D" id="2.30.30.40">
    <property type="entry name" value="SH3 Domains"/>
    <property type="match status" value="1"/>
</dbReference>
<keyword evidence="4" id="KW-0256">Endoplasmic reticulum</keyword>
<evidence type="ECO:0000313" key="13">
    <source>
        <dbReference type="Proteomes" id="UP001154078"/>
    </source>
</evidence>
<feature type="compositionally biased region" description="Low complexity" evidence="9">
    <location>
        <begin position="588"/>
        <end position="600"/>
    </location>
</feature>
<evidence type="ECO:0000256" key="2">
    <source>
        <dbReference type="ARBA" id="ARBA00022443"/>
    </source>
</evidence>
<sequence>MFSFKSIYFVLFYLVLNNANGQISDKRLCYDEKCSVPISYAKTLLSYSSPDARILSFLSNEEVKIYSKSAGSDASLWGAEIRGKRGYVPKMHVREYRVLKKPTHLVDTELVVKDVPKIEPKSVKEEFEVVDGTTIYLNPADINPSSTEELLHSTVAPNSSINNVQTEEKVNENPIPEDKQKEETPQAEDNDKKEASTEEKTVVDNVLDTLNNMMGGEKTSEEEFDDEEDDDDEFDEDDDETEGDESNEEEDVKPETVTDNKITEEPSKIEKTLNITNVSNETLDHFKPTEPLTNMFENNLNIASYSANLQEPILKTDTTNNTNVEVQPPNVAAPELNVEVPKEPTEENKVIDAFEEIKTDTPEIKIEAPEIHLETPEVKIEPPEEIKEIKEEADSKSDKNVQLIEDVVPKEEILQGPLVENSKEVISEQPHVEEETKQEKVVEKEPLPPVVPAPFPATDSPGAVNEFVTPEPKNYNTETTDEIPSNIVEQEVPTPVLVTGSPDAFNEFVTPEPKNYNTEPIDEVLSDVEEQKPLREVKIEENPATTQYNFFGNNEVKTEQQSHSETVTSTEAATATDSLTEAATEAPTGSLFGSFFGGSSEAVETSTKEPDNQEPSKSVEEVTKRDAILDIITEAVIDSNKPGEEDTSPIFVDKILEADFKTEDGLFTKMYEFFSPSREEDSEVPLLPELSEGLLPSKNVDNESNDSRYFSFNGDVLIYLTTTAVSVIIFLFGYIAMDKSKRETPLIAKINKLEKQLLITMKEKEILEEQGCLVGTPVPIVDTGEIEALNRQIAELLNDKSLLEEQIQALEKELDTSTEVGMELNRIVSEMLNSTNGSETLKANVEHLQRQLLEQQDTINTINETLSLKETENVELHLELDINNKKILGLQTELDKTTEKLLKIEDERDLQQSSLEGEITLYQQKHKEALNQIEALQVEIQQQKSLLTESTRNAELKAKEYNMLKSSLDQIKGFKNDKETLKSILDVTTTKAELQQFKSENEQLAIKLSHEEVAQINLKKQIESVKEECDRLRNKYEAADKEKLEINTKLDVLNNYFKEKESQLQKEISRYESIWATKEGEATSTTERIKYIQEELQNYKAQNETLKQEIVNQEVELKSQISVLEKKIHENWVTARQTERKLEDAKQEAAQLRNRLTLRERTLTEDKTHNRLQSPMEMNGDHPLSPPPLQNPASPPPMLYYSRDHMTKSPPIPGLPFLPPPPGAPFMPPPPGMHNAFMPPPPPPNLFPDRRPPPLGRMSSPPPRYTPDSTVYSGYDRNSPSPPYDSEYGTSPPPPNMRAYSPYNSRREYNRHAHKTNGRNAKGSGLSSGSDQSHESSGKPNRKQHSKV</sequence>
<dbReference type="SMART" id="SM00326">
    <property type="entry name" value="SH3"/>
    <property type="match status" value="1"/>
</dbReference>
<dbReference type="InterPro" id="IPR001452">
    <property type="entry name" value="SH3_domain"/>
</dbReference>
<dbReference type="GO" id="GO:0006888">
    <property type="term" value="P:endoplasmic reticulum to Golgi vesicle-mediated transport"/>
    <property type="evidence" value="ECO:0007669"/>
    <property type="project" value="TreeGrafter"/>
</dbReference>
<keyword evidence="13" id="KW-1185">Reference proteome</keyword>
<keyword evidence="6" id="KW-0325">Glycoprotein</keyword>
<dbReference type="GO" id="GO:0005789">
    <property type="term" value="C:endoplasmic reticulum membrane"/>
    <property type="evidence" value="ECO:0007669"/>
    <property type="project" value="UniProtKB-SubCell"/>
</dbReference>
<feature type="compositionally biased region" description="Acidic residues" evidence="9">
    <location>
        <begin position="220"/>
        <end position="252"/>
    </location>
</feature>
<dbReference type="GO" id="GO:0035459">
    <property type="term" value="P:vesicle cargo loading"/>
    <property type="evidence" value="ECO:0007669"/>
    <property type="project" value="TreeGrafter"/>
</dbReference>
<evidence type="ECO:0000313" key="12">
    <source>
        <dbReference type="EMBL" id="CAH0554553.1"/>
    </source>
</evidence>
<feature type="compositionally biased region" description="Basic and acidic residues" evidence="9">
    <location>
        <begin position="421"/>
        <end position="446"/>
    </location>
</feature>
<feature type="signal peptide" evidence="10">
    <location>
        <begin position="1"/>
        <end position="21"/>
    </location>
</feature>
<evidence type="ECO:0000256" key="4">
    <source>
        <dbReference type="ARBA" id="ARBA00022824"/>
    </source>
</evidence>
<feature type="compositionally biased region" description="Basic and acidic residues" evidence="9">
    <location>
        <begin position="166"/>
        <end position="202"/>
    </location>
</feature>
<feature type="compositionally biased region" description="Pro residues" evidence="9">
    <location>
        <begin position="1184"/>
        <end position="1198"/>
    </location>
</feature>
<feature type="compositionally biased region" description="Polar residues" evidence="9">
    <location>
        <begin position="1267"/>
        <end position="1279"/>
    </location>
</feature>
<evidence type="ECO:0000256" key="6">
    <source>
        <dbReference type="ARBA" id="ARBA00023180"/>
    </source>
</evidence>
<name>A0A9P0B410_BRAAE</name>
<dbReference type="Pfam" id="PF07653">
    <property type="entry name" value="SH3_2"/>
    <property type="match status" value="1"/>
</dbReference>
<keyword evidence="3 10" id="KW-0732">Signal</keyword>
<evidence type="ECO:0000259" key="11">
    <source>
        <dbReference type="PROSITE" id="PS50002"/>
    </source>
</evidence>
<organism evidence="12 13">
    <name type="scientific">Brassicogethes aeneus</name>
    <name type="common">Rape pollen beetle</name>
    <name type="synonym">Meligethes aeneus</name>
    <dbReference type="NCBI Taxonomy" id="1431903"/>
    <lineage>
        <taxon>Eukaryota</taxon>
        <taxon>Metazoa</taxon>
        <taxon>Ecdysozoa</taxon>
        <taxon>Arthropoda</taxon>
        <taxon>Hexapoda</taxon>
        <taxon>Insecta</taxon>
        <taxon>Pterygota</taxon>
        <taxon>Neoptera</taxon>
        <taxon>Endopterygota</taxon>
        <taxon>Coleoptera</taxon>
        <taxon>Polyphaga</taxon>
        <taxon>Cucujiformia</taxon>
        <taxon>Nitidulidae</taxon>
        <taxon>Meligethinae</taxon>
        <taxon>Brassicogethes</taxon>
    </lineage>
</organism>
<feature type="region of interest" description="Disordered" evidence="9">
    <location>
        <begin position="588"/>
        <end position="622"/>
    </location>
</feature>
<accession>A0A9P0B410</accession>
<keyword evidence="5 8" id="KW-0175">Coiled coil</keyword>
<evidence type="ECO:0000256" key="10">
    <source>
        <dbReference type="SAM" id="SignalP"/>
    </source>
</evidence>